<dbReference type="EMBL" id="PGFZ01000004">
    <property type="protein sequence ID" value="POZ51887.1"/>
    <property type="molecule type" value="Genomic_DNA"/>
</dbReference>
<dbReference type="AlphaFoldDB" id="A0A2S5CMA0"/>
<dbReference type="RefSeq" id="WP_103974231.1">
    <property type="nucleotide sequence ID" value="NZ_PGFZ01000004.1"/>
</dbReference>
<evidence type="ECO:0008006" key="3">
    <source>
        <dbReference type="Google" id="ProtNLM"/>
    </source>
</evidence>
<dbReference type="InterPro" id="IPR009241">
    <property type="entry name" value="HigB-like"/>
</dbReference>
<sequence>MDYTIDFYNTRVEDDILALPPALLARYFNLADRMIVYGANLGEPHSKALGNGLFELRIKGVEGIARVFYCTLVNRRIVMLHSFVKKTQKTPVHELRIAESRLKEIKNAYL</sequence>
<gene>
    <name evidence="1" type="ORF">AADEFJLK_02105</name>
</gene>
<reference evidence="1 2" key="1">
    <citation type="submission" date="2017-11" db="EMBL/GenBank/DDBJ databases">
        <title>Draft Genome Sequence of Methylobacter psychrotolerans Sph1T, an Obligate Methanotroph from Low-Temperature Environments.</title>
        <authorList>
            <person name="Oshkin I.Y."/>
            <person name="Miroshnikov K."/>
            <person name="Belova S.E."/>
            <person name="Korzhenkov A."/>
            <person name="Toshchakov S.V."/>
            <person name="Dedysh S.N."/>
        </authorList>
    </citation>
    <scope>NUCLEOTIDE SEQUENCE [LARGE SCALE GENOMIC DNA]</scope>
    <source>
        <strain evidence="1 2">Sph1</strain>
    </source>
</reference>
<dbReference type="Proteomes" id="UP000237423">
    <property type="component" value="Unassembled WGS sequence"/>
</dbReference>
<organism evidence="1 2">
    <name type="scientific">Methylovulum psychrotolerans</name>
    <dbReference type="NCBI Taxonomy" id="1704499"/>
    <lineage>
        <taxon>Bacteria</taxon>
        <taxon>Pseudomonadati</taxon>
        <taxon>Pseudomonadota</taxon>
        <taxon>Gammaproteobacteria</taxon>
        <taxon>Methylococcales</taxon>
        <taxon>Methylococcaceae</taxon>
        <taxon>Methylovulum</taxon>
    </lineage>
</organism>
<evidence type="ECO:0000313" key="2">
    <source>
        <dbReference type="Proteomes" id="UP000237423"/>
    </source>
</evidence>
<accession>A0A2S5CMA0</accession>
<evidence type="ECO:0000313" key="1">
    <source>
        <dbReference type="EMBL" id="POZ51887.1"/>
    </source>
</evidence>
<name>A0A2S5CMA0_9GAMM</name>
<proteinExistence type="predicted"/>
<comment type="caution">
    <text evidence="1">The sequence shown here is derived from an EMBL/GenBank/DDBJ whole genome shotgun (WGS) entry which is preliminary data.</text>
</comment>
<dbReference type="Pfam" id="PF05973">
    <property type="entry name" value="Gp49"/>
    <property type="match status" value="1"/>
</dbReference>
<protein>
    <recommendedName>
        <fullName evidence="3">Type II toxin-antitoxin system RelE/ParE family toxin</fullName>
    </recommendedName>
</protein>